<dbReference type="GO" id="GO:0080120">
    <property type="term" value="P:CAAX-box protein maturation"/>
    <property type="evidence" value="ECO:0007669"/>
    <property type="project" value="UniProtKB-ARBA"/>
</dbReference>
<evidence type="ECO:0000256" key="1">
    <source>
        <dbReference type="SAM" id="Phobius"/>
    </source>
</evidence>
<dbReference type="PANTHER" id="PTHR43592:SF15">
    <property type="entry name" value="CAAX AMINO TERMINAL PROTEASE FAMILY PROTEIN"/>
    <property type="match status" value="1"/>
</dbReference>
<sequence length="259" mass="30435">MIRLDTIKDIIVFLLAYIPPLLVFAKFWREKHKNIIVLIIITLIYLGGSIFTQNLLPFILIIFDIKFIKSAGTSYLDNKIDNTYNKTKFGRDINSVLKFDYNRFKFNGRNFSIFSALKLSAISYTVSLLISIVETILLSRLNVKLEGQEVVSWMSSMQLWRFIIIIPVMIIFAPVVEEFVFRWLFFEKIFKNRMGIYLSALISSLIFGFAHFNLRSFPILVWIGIFNCYLIDKKGYWYSVFNHFTFNFITTMALLIDKI</sequence>
<keyword evidence="3" id="KW-0645">Protease</keyword>
<protein>
    <submittedName>
        <fullName evidence="3">CPBP family intramembrane metalloprotease</fullName>
    </submittedName>
</protein>
<reference evidence="3 4" key="1">
    <citation type="journal article" date="2019" name="Int. J. Syst. Evol. Microbiol.">
        <title>Clostridium fermenticellae sp. nov., isolated from the mud in a fermentation cellar for the production of the Chinese liquor, baijiu.</title>
        <authorList>
            <person name="Xu P.X."/>
            <person name="Chai L.J."/>
            <person name="Qiu T."/>
            <person name="Zhang X.J."/>
            <person name="Lu Z.M."/>
            <person name="Xiao C."/>
            <person name="Wang S.T."/>
            <person name="Shen C.H."/>
            <person name="Shi J.S."/>
            <person name="Xu Z.H."/>
        </authorList>
    </citation>
    <scope>NUCLEOTIDE SEQUENCE [LARGE SCALE GENOMIC DNA]</scope>
    <source>
        <strain evidence="3 4">JN500901</strain>
    </source>
</reference>
<dbReference type="GO" id="GO:0008237">
    <property type="term" value="F:metallopeptidase activity"/>
    <property type="evidence" value="ECO:0007669"/>
    <property type="project" value="UniProtKB-KW"/>
</dbReference>
<dbReference type="AlphaFoldDB" id="A0A386H1Z4"/>
<dbReference type="RefSeq" id="WP_119970578.1">
    <property type="nucleotide sequence ID" value="NZ_CP032416.1"/>
</dbReference>
<evidence type="ECO:0000313" key="4">
    <source>
        <dbReference type="Proteomes" id="UP000266301"/>
    </source>
</evidence>
<evidence type="ECO:0000259" key="2">
    <source>
        <dbReference type="Pfam" id="PF02517"/>
    </source>
</evidence>
<dbReference type="OrthoDB" id="4177129at2"/>
<dbReference type="Pfam" id="PF02517">
    <property type="entry name" value="Rce1-like"/>
    <property type="match status" value="1"/>
</dbReference>
<feature type="transmembrane region" description="Helical" evidence="1">
    <location>
        <begin position="35"/>
        <end position="63"/>
    </location>
</feature>
<keyword evidence="1" id="KW-1133">Transmembrane helix</keyword>
<dbReference type="KEGG" id="cfer:D4Z93_03960"/>
<dbReference type="PANTHER" id="PTHR43592">
    <property type="entry name" value="CAAX AMINO TERMINAL PROTEASE"/>
    <property type="match status" value="1"/>
</dbReference>
<keyword evidence="1" id="KW-0812">Transmembrane</keyword>
<feature type="transmembrane region" description="Helical" evidence="1">
    <location>
        <begin position="119"/>
        <end position="139"/>
    </location>
</feature>
<organism evidence="3 4">
    <name type="scientific">Clostridium fermenticellae</name>
    <dbReference type="NCBI Taxonomy" id="2068654"/>
    <lineage>
        <taxon>Bacteria</taxon>
        <taxon>Bacillati</taxon>
        <taxon>Bacillota</taxon>
        <taxon>Clostridia</taxon>
        <taxon>Eubacteriales</taxon>
        <taxon>Clostridiaceae</taxon>
        <taxon>Clostridium</taxon>
    </lineage>
</organism>
<gene>
    <name evidence="3" type="ORF">D4Z93_03960</name>
</gene>
<dbReference type="Proteomes" id="UP000266301">
    <property type="component" value="Chromosome"/>
</dbReference>
<feature type="transmembrane region" description="Helical" evidence="1">
    <location>
        <begin position="196"/>
        <end position="223"/>
    </location>
</feature>
<accession>A0A386H1Z4</accession>
<keyword evidence="4" id="KW-1185">Reference proteome</keyword>
<dbReference type="InterPro" id="IPR003675">
    <property type="entry name" value="Rce1/LyrA-like_dom"/>
</dbReference>
<feature type="domain" description="CAAX prenyl protease 2/Lysostaphin resistance protein A-like" evidence="2">
    <location>
        <begin position="161"/>
        <end position="249"/>
    </location>
</feature>
<feature type="transmembrane region" description="Helical" evidence="1">
    <location>
        <begin position="159"/>
        <end position="184"/>
    </location>
</feature>
<feature type="transmembrane region" description="Helical" evidence="1">
    <location>
        <begin position="12"/>
        <end position="29"/>
    </location>
</feature>
<evidence type="ECO:0000313" key="3">
    <source>
        <dbReference type="EMBL" id="AYD39719.1"/>
    </source>
</evidence>
<proteinExistence type="predicted"/>
<keyword evidence="1" id="KW-0472">Membrane</keyword>
<name>A0A386H1Z4_9CLOT</name>
<dbReference type="GO" id="GO:0006508">
    <property type="term" value="P:proteolysis"/>
    <property type="evidence" value="ECO:0007669"/>
    <property type="project" value="UniProtKB-KW"/>
</dbReference>
<keyword evidence="3" id="KW-0378">Hydrolase</keyword>
<dbReference type="EMBL" id="CP032416">
    <property type="protein sequence ID" value="AYD39719.1"/>
    <property type="molecule type" value="Genomic_DNA"/>
</dbReference>
<feature type="transmembrane region" description="Helical" evidence="1">
    <location>
        <begin position="235"/>
        <end position="256"/>
    </location>
</feature>
<keyword evidence="3" id="KW-0482">Metalloprotease</keyword>
<dbReference type="GO" id="GO:0004175">
    <property type="term" value="F:endopeptidase activity"/>
    <property type="evidence" value="ECO:0007669"/>
    <property type="project" value="UniProtKB-ARBA"/>
</dbReference>